<dbReference type="RefSeq" id="XP_041630483.2">
    <property type="nucleotide sequence ID" value="XM_041774549.2"/>
</dbReference>
<dbReference type="Proteomes" id="UP001652661">
    <property type="component" value="Chromosome 3R"/>
</dbReference>
<evidence type="ECO:0000256" key="1">
    <source>
        <dbReference type="ARBA" id="ARBA00010105"/>
    </source>
</evidence>
<name>A0ABM3C4J6_DROKI</name>
<gene>
    <name evidence="3" type="primary">LOC108072080</name>
</gene>
<dbReference type="InterPro" id="IPR003226">
    <property type="entry name" value="MYG1_exonuclease"/>
</dbReference>
<organism evidence="2 3">
    <name type="scientific">Drosophila kikkawai</name>
    <name type="common">Fruit fly</name>
    <dbReference type="NCBI Taxonomy" id="30033"/>
    <lineage>
        <taxon>Eukaryota</taxon>
        <taxon>Metazoa</taxon>
        <taxon>Ecdysozoa</taxon>
        <taxon>Arthropoda</taxon>
        <taxon>Hexapoda</taxon>
        <taxon>Insecta</taxon>
        <taxon>Pterygota</taxon>
        <taxon>Neoptera</taxon>
        <taxon>Endopterygota</taxon>
        <taxon>Diptera</taxon>
        <taxon>Brachycera</taxon>
        <taxon>Muscomorpha</taxon>
        <taxon>Ephydroidea</taxon>
        <taxon>Drosophilidae</taxon>
        <taxon>Drosophila</taxon>
        <taxon>Sophophora</taxon>
    </lineage>
</organism>
<evidence type="ECO:0000313" key="3">
    <source>
        <dbReference type="RefSeq" id="XP_041630483.2"/>
    </source>
</evidence>
<comment type="similarity">
    <text evidence="1">Belongs to the MYG1 family.</text>
</comment>
<evidence type="ECO:0000313" key="2">
    <source>
        <dbReference type="Proteomes" id="UP001652661"/>
    </source>
</evidence>
<dbReference type="PANTHER" id="PTHR11215:SF1">
    <property type="entry name" value="MYG1 EXONUCLEASE"/>
    <property type="match status" value="1"/>
</dbReference>
<reference evidence="3" key="1">
    <citation type="submission" date="2025-08" db="UniProtKB">
        <authorList>
            <consortium name="RefSeq"/>
        </authorList>
    </citation>
    <scope>IDENTIFICATION</scope>
    <source>
        <strain evidence="3">14028-0561.14</strain>
        <tissue evidence="3">Whole fly</tissue>
    </source>
</reference>
<proteinExistence type="inferred from homology"/>
<protein>
    <submittedName>
        <fullName evidence="3">MYG1 protein C27H6.8 isoform X1</fullName>
    </submittedName>
</protein>
<dbReference type="PANTHER" id="PTHR11215">
    <property type="entry name" value="METAL DEPENDENT HYDROLASE - RELATED"/>
    <property type="match status" value="1"/>
</dbReference>
<dbReference type="Pfam" id="PF03690">
    <property type="entry name" value="MYG1_exonuc"/>
    <property type="match status" value="1"/>
</dbReference>
<keyword evidence="2" id="KW-1185">Reference proteome</keyword>
<dbReference type="GeneID" id="108072080"/>
<accession>A0ABM3C4J6</accession>
<sequence length="376" mass="42413">MNLAICVAIAPRAFLQIQVPRTERTQRQLFVMTGGTPPKRSPLWIGTHSGTFHCDEVVACFMLKNLPEYQNAEIFRSRDDKALREKCDIIVDVGGEYDHAKKWYDHHQKTFTETFKSVCPDVSEDFNVVRLSSAGLVYSHYGERVIQSILQREKGIQLSPENLKLAFIQIYRNFISELDAIDNGVPMFEGGEPVYKVSTHLSARIGKLNPSWQETGVDIEQRFQKAMEIAGREFVENVLEVACSWIAARDHVRAALEEAKNVYPTGEILVLKTFCPWKAHLADLEKEYNVEGVPKLVVFNDGTSYRVAGVPVTPSSFLGRKFLPTPWRGLRDDDLSEKAGIKDLVFVHHSGFIGGAKTEEAAMALAIKSIEWPEEQ</sequence>